<dbReference type="Gene3D" id="2.60.120.970">
    <property type="match status" value="1"/>
</dbReference>
<dbReference type="Pfam" id="PF00688">
    <property type="entry name" value="TGFb_propeptide"/>
    <property type="match status" value="1"/>
</dbReference>
<keyword evidence="3" id="KW-1185">Reference proteome</keyword>
<accession>A0ABD3WQH3</accession>
<evidence type="ECO:0000259" key="1">
    <source>
        <dbReference type="Pfam" id="PF00688"/>
    </source>
</evidence>
<proteinExistence type="predicted"/>
<dbReference type="AlphaFoldDB" id="A0ABD3WQH3"/>
<evidence type="ECO:0000313" key="2">
    <source>
        <dbReference type="EMBL" id="KAL3876229.1"/>
    </source>
</evidence>
<name>A0ABD3WQH3_SINWO</name>
<evidence type="ECO:0000313" key="3">
    <source>
        <dbReference type="Proteomes" id="UP001634394"/>
    </source>
</evidence>
<reference evidence="2 3" key="1">
    <citation type="submission" date="2024-11" db="EMBL/GenBank/DDBJ databases">
        <title>Chromosome-level genome assembly of the freshwater bivalve Anodonta woodiana.</title>
        <authorList>
            <person name="Chen X."/>
        </authorList>
    </citation>
    <scope>NUCLEOTIDE SEQUENCE [LARGE SCALE GENOMIC DNA]</scope>
    <source>
        <strain evidence="2">MN2024</strain>
        <tissue evidence="2">Gills</tissue>
    </source>
</reference>
<protein>
    <recommendedName>
        <fullName evidence="1">TGF-beta propeptide domain-containing protein</fullName>
    </recommendedName>
</protein>
<feature type="non-terminal residue" evidence="2">
    <location>
        <position position="1"/>
    </location>
</feature>
<organism evidence="2 3">
    <name type="scientific">Sinanodonta woodiana</name>
    <name type="common">Chinese pond mussel</name>
    <name type="synonym">Anodonta woodiana</name>
    <dbReference type="NCBI Taxonomy" id="1069815"/>
    <lineage>
        <taxon>Eukaryota</taxon>
        <taxon>Metazoa</taxon>
        <taxon>Spiralia</taxon>
        <taxon>Lophotrochozoa</taxon>
        <taxon>Mollusca</taxon>
        <taxon>Bivalvia</taxon>
        <taxon>Autobranchia</taxon>
        <taxon>Heteroconchia</taxon>
        <taxon>Palaeoheterodonta</taxon>
        <taxon>Unionida</taxon>
        <taxon>Unionoidea</taxon>
        <taxon>Unionidae</taxon>
        <taxon>Unioninae</taxon>
        <taxon>Sinanodonta</taxon>
    </lineage>
</organism>
<dbReference type="Proteomes" id="UP001634394">
    <property type="component" value="Unassembled WGS sequence"/>
</dbReference>
<dbReference type="EMBL" id="JBJQND010000005">
    <property type="protein sequence ID" value="KAL3876229.1"/>
    <property type="molecule type" value="Genomic_DNA"/>
</dbReference>
<feature type="domain" description="TGF-beta propeptide" evidence="1">
    <location>
        <begin position="1"/>
        <end position="53"/>
    </location>
</feature>
<gene>
    <name evidence="2" type="ORF">ACJMK2_034099</name>
</gene>
<sequence>IRVYQVLDADNMQSAQSLYLLDKKLVTVHMHGWIVFRVTEAVKKWLNGTAENH</sequence>
<comment type="caution">
    <text evidence="2">The sequence shown here is derived from an EMBL/GenBank/DDBJ whole genome shotgun (WGS) entry which is preliminary data.</text>
</comment>
<feature type="non-terminal residue" evidence="2">
    <location>
        <position position="53"/>
    </location>
</feature>
<dbReference type="InterPro" id="IPR001111">
    <property type="entry name" value="TGF-b_propeptide"/>
</dbReference>